<proteinExistence type="predicted"/>
<keyword evidence="3" id="KW-1185">Reference proteome</keyword>
<dbReference type="EMBL" id="JAMFTQ010000016">
    <property type="protein sequence ID" value="MCP1388443.1"/>
    <property type="molecule type" value="Genomic_DNA"/>
</dbReference>
<keyword evidence="1" id="KW-1133">Transmembrane helix</keyword>
<dbReference type="Pfam" id="PF13630">
    <property type="entry name" value="SdpI"/>
    <property type="match status" value="1"/>
</dbReference>
<organism evidence="2 3">
    <name type="scientific">Corynebacterium stercoris</name>
    <dbReference type="NCBI Taxonomy" id="2943490"/>
    <lineage>
        <taxon>Bacteria</taxon>
        <taxon>Bacillati</taxon>
        <taxon>Actinomycetota</taxon>
        <taxon>Actinomycetes</taxon>
        <taxon>Mycobacteriales</taxon>
        <taxon>Corynebacteriaceae</taxon>
        <taxon>Corynebacterium</taxon>
    </lineage>
</organism>
<keyword evidence="1" id="KW-0812">Transmembrane</keyword>
<keyword evidence="1" id="KW-0472">Membrane</keyword>
<evidence type="ECO:0000313" key="3">
    <source>
        <dbReference type="Proteomes" id="UP001204000"/>
    </source>
</evidence>
<comment type="caution">
    <text evidence="2">The sequence shown here is derived from an EMBL/GenBank/DDBJ whole genome shotgun (WGS) entry which is preliminary data.</text>
</comment>
<reference evidence="2" key="1">
    <citation type="submission" date="2022-05" db="EMBL/GenBank/DDBJ databases">
        <title>Corynebacterium sp. TA-R-1 sp. nov., isolated from human feces.</title>
        <authorList>
            <person name="Shamsuzzaman M."/>
            <person name="Dahal R.H."/>
        </authorList>
    </citation>
    <scope>NUCLEOTIDE SEQUENCE</scope>
    <source>
        <strain evidence="2">TA-R-1</strain>
    </source>
</reference>
<gene>
    <name evidence="2" type="ORF">M5J20_09655</name>
</gene>
<evidence type="ECO:0000313" key="2">
    <source>
        <dbReference type="EMBL" id="MCP1388443.1"/>
    </source>
</evidence>
<feature type="transmembrane region" description="Helical" evidence="1">
    <location>
        <begin position="63"/>
        <end position="84"/>
    </location>
</feature>
<dbReference type="RefSeq" id="WP_253579059.1">
    <property type="nucleotide sequence ID" value="NZ_JAMFTQ010000016.1"/>
</dbReference>
<feature type="transmembrane region" description="Helical" evidence="1">
    <location>
        <begin position="12"/>
        <end position="34"/>
    </location>
</feature>
<dbReference type="InterPro" id="IPR025962">
    <property type="entry name" value="SdpI/YhfL"/>
</dbReference>
<accession>A0ABT1G600</accession>
<evidence type="ECO:0000256" key="1">
    <source>
        <dbReference type="SAM" id="Phobius"/>
    </source>
</evidence>
<sequence length="159" mass="16325">MSPFAVMSTLNIVIGILFLLGAAVFIAIGVSAAVGKLPGNSVVGLRVPEVRKHESTWVQAHRVVGPFWILTGFALALGGAFAFISHGWLWVAPVIAFVAAVVALSVGGNFGARAAALVDEAIEAQDADTADAQQAPQPQVNLDALRKAAGKADEQQGGA</sequence>
<dbReference type="Proteomes" id="UP001204000">
    <property type="component" value="Unassembled WGS sequence"/>
</dbReference>
<name>A0ABT1G600_9CORY</name>
<protein>
    <submittedName>
        <fullName evidence="2">SdpI family protein</fullName>
    </submittedName>
</protein>
<feature type="transmembrane region" description="Helical" evidence="1">
    <location>
        <begin position="90"/>
        <end position="112"/>
    </location>
</feature>